<comment type="caution">
    <text evidence="4">The sequence shown here is derived from an EMBL/GenBank/DDBJ whole genome shotgun (WGS) entry which is preliminary data.</text>
</comment>
<organism evidence="4 5">
    <name type="scientific">Volvox africanus</name>
    <dbReference type="NCBI Taxonomy" id="51714"/>
    <lineage>
        <taxon>Eukaryota</taxon>
        <taxon>Viridiplantae</taxon>
        <taxon>Chlorophyta</taxon>
        <taxon>core chlorophytes</taxon>
        <taxon>Chlorophyceae</taxon>
        <taxon>CS clade</taxon>
        <taxon>Chlamydomonadales</taxon>
        <taxon>Volvocaceae</taxon>
        <taxon>Volvox</taxon>
    </lineage>
</organism>
<dbReference type="PANTHER" id="PTHR11839">
    <property type="entry name" value="UDP/ADP-SUGAR PYROPHOSPHATASE"/>
    <property type="match status" value="1"/>
</dbReference>
<reference evidence="4 5" key="1">
    <citation type="journal article" date="2023" name="IScience">
        <title>Expanded male sex-determining region conserved during the evolution of homothallism in the green alga Volvox.</title>
        <authorList>
            <person name="Yamamoto K."/>
            <person name="Matsuzaki R."/>
            <person name="Mahakham W."/>
            <person name="Heman W."/>
            <person name="Sekimoto H."/>
            <person name="Kawachi M."/>
            <person name="Minakuchi Y."/>
            <person name="Toyoda A."/>
            <person name="Nozaki H."/>
        </authorList>
    </citation>
    <scope>NUCLEOTIDE SEQUENCE [LARGE SCALE GENOMIC DNA]</scope>
    <source>
        <strain evidence="4 5">NIES-4468</strain>
    </source>
</reference>
<feature type="region of interest" description="Disordered" evidence="2">
    <location>
        <begin position="303"/>
        <end position="323"/>
    </location>
</feature>
<dbReference type="Gene3D" id="3.90.79.10">
    <property type="entry name" value="Nucleoside Triphosphate Pyrophosphohydrolase"/>
    <property type="match status" value="1"/>
</dbReference>
<feature type="region of interest" description="Disordered" evidence="2">
    <location>
        <begin position="399"/>
        <end position="479"/>
    </location>
</feature>
<dbReference type="Pfam" id="PF00293">
    <property type="entry name" value="NUDIX"/>
    <property type="match status" value="1"/>
</dbReference>
<dbReference type="InterPro" id="IPR000086">
    <property type="entry name" value="NUDIX_hydrolase_dom"/>
</dbReference>
<keyword evidence="1" id="KW-0378">Hydrolase</keyword>
<evidence type="ECO:0000256" key="2">
    <source>
        <dbReference type="SAM" id="MobiDB-lite"/>
    </source>
</evidence>
<feature type="compositionally biased region" description="Basic and acidic residues" evidence="2">
    <location>
        <begin position="407"/>
        <end position="420"/>
    </location>
</feature>
<feature type="domain" description="Nudix hydrolase" evidence="3">
    <location>
        <begin position="56"/>
        <end position="197"/>
    </location>
</feature>
<dbReference type="PROSITE" id="PS51462">
    <property type="entry name" value="NUDIX"/>
    <property type="match status" value="1"/>
</dbReference>
<feature type="compositionally biased region" description="Basic residues" evidence="2">
    <location>
        <begin position="421"/>
        <end position="433"/>
    </location>
</feature>
<dbReference type="PANTHER" id="PTHR11839:SF1">
    <property type="entry name" value="ADP-SUGAR PYROPHOSPHATASE"/>
    <property type="match status" value="1"/>
</dbReference>
<dbReference type="Proteomes" id="UP001165090">
    <property type="component" value="Unassembled WGS sequence"/>
</dbReference>
<dbReference type="InterPro" id="IPR015797">
    <property type="entry name" value="NUDIX_hydrolase-like_dom_sf"/>
</dbReference>
<gene>
    <name evidence="4" type="ORF">VaNZ11_011932</name>
</gene>
<evidence type="ECO:0000313" key="5">
    <source>
        <dbReference type="Proteomes" id="UP001165090"/>
    </source>
</evidence>
<evidence type="ECO:0000256" key="1">
    <source>
        <dbReference type="ARBA" id="ARBA00022801"/>
    </source>
</evidence>
<sequence length="554" mass="58943">MEIPQGLACGRVVNRQDCTPDGFRWLSLQRLKYEDNFGRCFDWEAVARQPRTGAAMKSNCDGVAVFAKVVSRSGPQRVPVVVQFRPPLDGLVIELPAGLVEPGQTVEETALRELREETGYLGQVMYITSPLSECAGLTDSCCKLAVVEVDGDAAESIGARSSPEVGELLQCELLPYDNLLESLLQLRDRCGAANGGSETSCIIDSRLFALALGLQMSIPNVHGGVASSSSRPAGEVALGEGTVATEAVYCTPGVQGTDMYRCATTDARNGNTGGTSTMYLASTSCPGSRIDVAAGSRCSTFHNSRGMVPEGGASKQLLPSPAGGPMEWLDSFLEQLPGLSEGEVQAILTDRDPDDLDIAALAPLHSRQQGLKEDGVRQQVIEDRLNTATGSSSELCFTQVGSSGHQLEQRSEGDRECTVEHRRHGGRRRRGGRRQQSDCRSAAGQQSNPGPADLPVSRSVKRRGRSTVGGGGPKGFAATNAKPLYRRHGHQKGRQCASFGLVAAMRATRNLLNARGWVSWAASDPVATACTVVVCSVALSAGVLTFRAWLHRSA</sequence>
<dbReference type="SUPFAM" id="SSF55811">
    <property type="entry name" value="Nudix"/>
    <property type="match status" value="1"/>
</dbReference>
<accession>A0ABQ5SEW9</accession>
<name>A0ABQ5SEW9_9CHLO</name>
<protein>
    <recommendedName>
        <fullName evidence="3">Nudix hydrolase domain-containing protein</fullName>
    </recommendedName>
</protein>
<dbReference type="CDD" id="cd18888">
    <property type="entry name" value="NUDIX_ADPRase_Nudt5"/>
    <property type="match status" value="1"/>
</dbReference>
<dbReference type="EMBL" id="BSDZ01000078">
    <property type="protein sequence ID" value="GLI67731.1"/>
    <property type="molecule type" value="Genomic_DNA"/>
</dbReference>
<evidence type="ECO:0000259" key="3">
    <source>
        <dbReference type="PROSITE" id="PS51462"/>
    </source>
</evidence>
<keyword evidence="5" id="KW-1185">Reference proteome</keyword>
<proteinExistence type="predicted"/>
<evidence type="ECO:0000313" key="4">
    <source>
        <dbReference type="EMBL" id="GLI67731.1"/>
    </source>
</evidence>